<gene>
    <name evidence="3" type="ORF">VITISV_026819</name>
</gene>
<dbReference type="EMBL" id="AM444272">
    <property type="protein sequence ID" value="CAN76340.1"/>
    <property type="molecule type" value="Genomic_DNA"/>
</dbReference>
<dbReference type="Gene3D" id="3.30.420.10">
    <property type="entry name" value="Ribonuclease H-like superfamily/Ribonuclease H"/>
    <property type="match status" value="1"/>
</dbReference>
<organism evidence="3">
    <name type="scientific">Vitis vinifera</name>
    <name type="common">Grape</name>
    <dbReference type="NCBI Taxonomy" id="29760"/>
    <lineage>
        <taxon>Eukaryota</taxon>
        <taxon>Viridiplantae</taxon>
        <taxon>Streptophyta</taxon>
        <taxon>Embryophyta</taxon>
        <taxon>Tracheophyta</taxon>
        <taxon>Spermatophyta</taxon>
        <taxon>Magnoliopsida</taxon>
        <taxon>eudicotyledons</taxon>
        <taxon>Gunneridae</taxon>
        <taxon>Pentapetalae</taxon>
        <taxon>rosids</taxon>
        <taxon>Vitales</taxon>
        <taxon>Vitaceae</taxon>
        <taxon>Viteae</taxon>
        <taxon>Vitis</taxon>
    </lineage>
</organism>
<evidence type="ECO:0000313" key="3">
    <source>
        <dbReference type="EMBL" id="CAN76340.1"/>
    </source>
</evidence>
<dbReference type="GO" id="GO:0003676">
    <property type="term" value="F:nucleic acid binding"/>
    <property type="evidence" value="ECO:0007669"/>
    <property type="project" value="InterPro"/>
</dbReference>
<protein>
    <recommendedName>
        <fullName evidence="2">Retrovirus-related Pol polyprotein from transposon TNT 1-94-like beta-barrel domain-containing protein</fullName>
    </recommendedName>
</protein>
<dbReference type="InterPro" id="IPR054722">
    <property type="entry name" value="PolX-like_BBD"/>
</dbReference>
<name>A5B2F9_VITVI</name>
<feature type="domain" description="Retrovirus-related Pol polyprotein from transposon TNT 1-94-like beta-barrel" evidence="2">
    <location>
        <begin position="281"/>
        <end position="339"/>
    </location>
</feature>
<dbReference type="PANTHER" id="PTHR34222">
    <property type="entry name" value="GAG_PRE-INTEGRS DOMAIN-CONTAINING PROTEIN"/>
    <property type="match status" value="1"/>
</dbReference>
<evidence type="ECO:0000256" key="1">
    <source>
        <dbReference type="SAM" id="MobiDB-lite"/>
    </source>
</evidence>
<feature type="region of interest" description="Disordered" evidence="1">
    <location>
        <begin position="162"/>
        <end position="203"/>
    </location>
</feature>
<proteinExistence type="predicted"/>
<accession>A5B2F9</accession>
<dbReference type="InterPro" id="IPR036397">
    <property type="entry name" value="RNaseH_sf"/>
</dbReference>
<dbReference type="Pfam" id="PF22936">
    <property type="entry name" value="Pol_BBD"/>
    <property type="match status" value="1"/>
</dbReference>
<reference evidence="3" key="1">
    <citation type="journal article" date="2007" name="PLoS ONE">
        <title>The first genome sequence of an elite grapevine cultivar (Pinot noir Vitis vinifera L.): coping with a highly heterozygous genome.</title>
        <authorList>
            <person name="Velasco R."/>
            <person name="Zharkikh A."/>
            <person name="Troggio M."/>
            <person name="Cartwright D.A."/>
            <person name="Cestaro A."/>
            <person name="Pruss D."/>
            <person name="Pindo M."/>
            <person name="FitzGerald L.M."/>
            <person name="Vezzulli S."/>
            <person name="Reid J."/>
            <person name="Malacarne G."/>
            <person name="Iliev D."/>
            <person name="Coppola G."/>
            <person name="Wardell B."/>
            <person name="Micheletti D."/>
            <person name="Macalma T."/>
            <person name="Facci M."/>
            <person name="Mitchell J.T."/>
            <person name="Perazzolli M."/>
            <person name="Eldredge G."/>
            <person name="Gatto P."/>
            <person name="Oyzerski R."/>
            <person name="Moretto M."/>
            <person name="Gutin N."/>
            <person name="Stefanini M."/>
            <person name="Chen Y."/>
            <person name="Segala C."/>
            <person name="Davenport C."/>
            <person name="Dematte L."/>
            <person name="Mraz A."/>
            <person name="Battilana J."/>
            <person name="Stormo K."/>
            <person name="Costa F."/>
            <person name="Tao Q."/>
            <person name="Si-Ammour A."/>
            <person name="Harkins T."/>
            <person name="Lackey A."/>
            <person name="Perbost C."/>
            <person name="Taillon B."/>
            <person name="Stella A."/>
            <person name="Solovyev V."/>
            <person name="Fawcett J.A."/>
            <person name="Sterck L."/>
            <person name="Vandepoele K."/>
            <person name="Grando S.M."/>
            <person name="Toppo S."/>
            <person name="Moser C."/>
            <person name="Lanchbury J."/>
            <person name="Bogden R."/>
            <person name="Skolnick M."/>
            <person name="Sgaramella V."/>
            <person name="Bhatnagar S.K."/>
            <person name="Fontana P."/>
            <person name="Gutin A."/>
            <person name="Van de Peer Y."/>
            <person name="Salamini F."/>
            <person name="Viola R."/>
        </authorList>
    </citation>
    <scope>NUCLEOTIDE SEQUENCE</scope>
</reference>
<dbReference type="SUPFAM" id="SSF53098">
    <property type="entry name" value="Ribonuclease H-like"/>
    <property type="match status" value="1"/>
</dbReference>
<dbReference type="AlphaFoldDB" id="A5B2F9"/>
<dbReference type="PANTHER" id="PTHR34222:SF91">
    <property type="match status" value="1"/>
</dbReference>
<evidence type="ECO:0000259" key="2">
    <source>
        <dbReference type="Pfam" id="PF22936"/>
    </source>
</evidence>
<dbReference type="InterPro" id="IPR012337">
    <property type="entry name" value="RNaseH-like_sf"/>
</dbReference>
<sequence length="598" mass="68223">MAVWYGVEGRFCKRLALWKAIGKTYMLLPTAKDVWDEIRETYSNAENASQIFEIKTRLWQMKQGDREFTEYYTEMLGLWQDLDLSCEEEWECTGDNVRFKKKMENKRVFEFLAGLNRELDDVRSRVLSRRSLPSIREVFSKVRQEESRRRVMLDLSFGPEGSALLTHGPHGPHGPLTVARRGPHAGSSGPHPARSSGPSPRQSKRTYCEYCKKLGHTKDTCWALHGKPPQIGSPDSPIKLIVIRPPPKPRQTKLPQKFVSQLLVWGTFFTALSTMSQITPWIIDSGASDHMTNAHHLFSTYSPCAGNLKVKIADGTLSSVAGKGSIRISNSITLNPILHCEVCELAKHHRASFPKSKYKPSIPFTLIHSDLWGPSRTPNKTHKKWFITFIDDHTRLCWVYLLTDKTKHTPYYSLQGESMSETRPSLIFDYLDVAMFESTPCLISTPLPNTEGHLNSGGDTELQTNRETLVYSRRPKSKFNETLISEALKDSEPVIVPTPREAGEACGIQAAEEKRRVGGVWIGFWLRCYEKSCKSPLCAPDDVVGVEKYLRKKSRWKSRRKNVDDDEGFLTTIWLTVKFWEMEKVTGMKHGHWTDSRN</sequence>